<dbReference type="InterPro" id="IPR044862">
    <property type="entry name" value="Pro_4_hyd_alph_FE2OG_OXY"/>
</dbReference>
<dbReference type="Gene3D" id="2.60.120.620">
    <property type="entry name" value="q2cbj1_9rhob like domain"/>
    <property type="match status" value="1"/>
</dbReference>
<feature type="compositionally biased region" description="Basic residues" evidence="1">
    <location>
        <begin position="1"/>
        <end position="12"/>
    </location>
</feature>
<dbReference type="EMBL" id="CP151514">
    <property type="protein sequence ID" value="WZN66079.1"/>
    <property type="molecule type" value="Genomic_DNA"/>
</dbReference>
<gene>
    <name evidence="3" type="ORF">HKI87_14g76420</name>
</gene>
<evidence type="ECO:0000313" key="3">
    <source>
        <dbReference type="EMBL" id="WZN66079.1"/>
    </source>
</evidence>
<name>A0AAX4PK68_9CHLO</name>
<feature type="region of interest" description="Disordered" evidence="1">
    <location>
        <begin position="1"/>
        <end position="28"/>
    </location>
</feature>
<sequence>MTRRLPGLRRAARSGAGPSPRTAATSAARWGWRYRPRPCLRAIGSERDRDLGEKVDEVAQTPEQEDGDDDLWSKRAHLHVSDDFLPAGLAERLRGSFDERFADPKQGGPERFAWDYWHVPDQYNLLRTPAKAYFSEEDYRELEDALLAYGQDKLGCSRMTPAWLSCYVDGCYQNFHADNPHGPWAFVLSLTRSADRFEGGATTIMKPSVLEYWRSYDSFKGCEFGDVFDTVAPQFNRLTVFDPRIPHGVSRVRGTQDPREGRLVLHGWYADPTPFFDGALDEDTVQGALSECLEKIGEELQQMPPAIGMLSIRIKVLEDGSVESLDWLSDTLVPIPGAPVLALDGASVEPPEDARQLILEVIVENLAEVAFPKADGATEITIPFLFQ</sequence>
<feature type="region of interest" description="Disordered" evidence="1">
    <location>
        <begin position="51"/>
        <end position="70"/>
    </location>
</feature>
<feature type="domain" description="Prolyl 4-hydroxylase alpha subunit Fe(2+) 2OG dioxygenase" evidence="2">
    <location>
        <begin position="163"/>
        <end position="269"/>
    </location>
</feature>
<evidence type="ECO:0000259" key="2">
    <source>
        <dbReference type="Pfam" id="PF13640"/>
    </source>
</evidence>
<dbReference type="GO" id="GO:0051213">
    <property type="term" value="F:dioxygenase activity"/>
    <property type="evidence" value="ECO:0007669"/>
    <property type="project" value="UniProtKB-KW"/>
</dbReference>
<organism evidence="3 4">
    <name type="scientific">Chloropicon roscoffensis</name>
    <dbReference type="NCBI Taxonomy" id="1461544"/>
    <lineage>
        <taxon>Eukaryota</taxon>
        <taxon>Viridiplantae</taxon>
        <taxon>Chlorophyta</taxon>
        <taxon>Chloropicophyceae</taxon>
        <taxon>Chloropicales</taxon>
        <taxon>Chloropicaceae</taxon>
        <taxon>Chloropicon</taxon>
    </lineage>
</organism>
<keyword evidence="3" id="KW-0223">Dioxygenase</keyword>
<evidence type="ECO:0000313" key="4">
    <source>
        <dbReference type="Proteomes" id="UP001472866"/>
    </source>
</evidence>
<dbReference type="Proteomes" id="UP001472866">
    <property type="component" value="Chromosome 14"/>
</dbReference>
<proteinExistence type="predicted"/>
<dbReference type="AlphaFoldDB" id="A0AAX4PK68"/>
<reference evidence="3 4" key="1">
    <citation type="submission" date="2024-03" db="EMBL/GenBank/DDBJ databases">
        <title>Complete genome sequence of the green alga Chloropicon roscoffensis RCC1871.</title>
        <authorList>
            <person name="Lemieux C."/>
            <person name="Pombert J.-F."/>
            <person name="Otis C."/>
            <person name="Turmel M."/>
        </authorList>
    </citation>
    <scope>NUCLEOTIDE SEQUENCE [LARGE SCALE GENOMIC DNA]</scope>
    <source>
        <strain evidence="3 4">RCC1871</strain>
    </source>
</reference>
<accession>A0AAX4PK68</accession>
<evidence type="ECO:0000256" key="1">
    <source>
        <dbReference type="SAM" id="MobiDB-lite"/>
    </source>
</evidence>
<keyword evidence="3" id="KW-0560">Oxidoreductase</keyword>
<protein>
    <submittedName>
        <fullName evidence="3">Fe2OG dioxygenase domain-containing protein</fullName>
    </submittedName>
</protein>
<keyword evidence="4" id="KW-1185">Reference proteome</keyword>
<dbReference type="Pfam" id="PF13640">
    <property type="entry name" value="2OG-FeII_Oxy_3"/>
    <property type="match status" value="1"/>
</dbReference>